<dbReference type="Gene3D" id="3.90.320.10">
    <property type="match status" value="1"/>
</dbReference>
<evidence type="ECO:0000256" key="5">
    <source>
        <dbReference type="ARBA" id="ARBA00022485"/>
    </source>
</evidence>
<evidence type="ECO:0000313" key="25">
    <source>
        <dbReference type="EMBL" id="PAV88893.1"/>
    </source>
</evidence>
<evidence type="ECO:0000256" key="19">
    <source>
        <dbReference type="ARBA" id="ARBA00023268"/>
    </source>
</evidence>
<dbReference type="Proteomes" id="UP000218231">
    <property type="component" value="Unassembled WGS sequence"/>
</dbReference>
<evidence type="ECO:0000256" key="8">
    <source>
        <dbReference type="ARBA" id="ARBA00022723"/>
    </source>
</evidence>
<evidence type="ECO:0000259" key="22">
    <source>
        <dbReference type="Pfam" id="PF08696"/>
    </source>
</evidence>
<keyword evidence="14" id="KW-0408">Iron</keyword>
<evidence type="ECO:0000256" key="16">
    <source>
        <dbReference type="ARBA" id="ARBA00023125"/>
    </source>
</evidence>
<dbReference type="PANTHER" id="PTHR43788">
    <property type="entry name" value="DNA2/NAM7 HELICASE FAMILY MEMBER"/>
    <property type="match status" value="1"/>
</dbReference>
<evidence type="ECO:0000259" key="24">
    <source>
        <dbReference type="Pfam" id="PF13087"/>
    </source>
</evidence>
<evidence type="ECO:0000256" key="1">
    <source>
        <dbReference type="ARBA" id="ARBA00001966"/>
    </source>
</evidence>
<protein>
    <recommendedName>
        <fullName evidence="4">DNA helicase</fullName>
        <ecNumber evidence="4">3.6.4.12</ecNumber>
    </recommendedName>
</protein>
<dbReference type="InterPro" id="IPR014808">
    <property type="entry name" value="DNA_replication_fac_Dna2_N"/>
</dbReference>
<evidence type="ECO:0000256" key="14">
    <source>
        <dbReference type="ARBA" id="ARBA00023004"/>
    </source>
</evidence>
<dbReference type="SUPFAM" id="SSF52540">
    <property type="entry name" value="P-loop containing nucleoside triphosphate hydrolases"/>
    <property type="match status" value="1"/>
</dbReference>
<keyword evidence="18" id="KW-0539">Nucleus</keyword>
<evidence type="ECO:0000256" key="21">
    <source>
        <dbReference type="SAM" id="MobiDB-lite"/>
    </source>
</evidence>
<keyword evidence="15" id="KW-0411">Iron-sulfur</keyword>
<dbReference type="PANTHER" id="PTHR43788:SF8">
    <property type="entry name" value="DNA-BINDING PROTEIN SMUBP-2"/>
    <property type="match status" value="1"/>
</dbReference>
<dbReference type="GO" id="GO:0003677">
    <property type="term" value="F:DNA binding"/>
    <property type="evidence" value="ECO:0007669"/>
    <property type="project" value="UniProtKB-KW"/>
</dbReference>
<dbReference type="AlphaFoldDB" id="A0A2A2LRP8"/>
<dbReference type="GO" id="GO:0006281">
    <property type="term" value="P:DNA repair"/>
    <property type="evidence" value="ECO:0007669"/>
    <property type="project" value="UniProtKB-KW"/>
</dbReference>
<dbReference type="InterPro" id="IPR041677">
    <property type="entry name" value="DNA2/NAM7_AAA_11"/>
</dbReference>
<keyword evidence="9" id="KW-0547">Nucleotide-binding</keyword>
<evidence type="ECO:0000256" key="12">
    <source>
        <dbReference type="ARBA" id="ARBA00022806"/>
    </source>
</evidence>
<keyword evidence="19" id="KW-0511">Multifunctional enzyme</keyword>
<feature type="compositionally biased region" description="Polar residues" evidence="21">
    <location>
        <begin position="79"/>
        <end position="93"/>
    </location>
</feature>
<dbReference type="GO" id="GO:0005524">
    <property type="term" value="F:ATP binding"/>
    <property type="evidence" value="ECO:0007669"/>
    <property type="project" value="UniProtKB-KW"/>
</dbReference>
<feature type="domain" description="DNA2/NAM7 helicase helicase" evidence="23">
    <location>
        <begin position="675"/>
        <end position="774"/>
    </location>
</feature>
<comment type="similarity">
    <text evidence="3">Belongs to the DNA2/NAM7 helicase family.</text>
</comment>
<evidence type="ECO:0000256" key="9">
    <source>
        <dbReference type="ARBA" id="ARBA00022741"/>
    </source>
</evidence>
<evidence type="ECO:0000256" key="3">
    <source>
        <dbReference type="ARBA" id="ARBA00007913"/>
    </source>
</evidence>
<proteinExistence type="inferred from homology"/>
<evidence type="ECO:0000256" key="15">
    <source>
        <dbReference type="ARBA" id="ARBA00023014"/>
    </source>
</evidence>
<dbReference type="GO" id="GO:0005634">
    <property type="term" value="C:nucleus"/>
    <property type="evidence" value="ECO:0007669"/>
    <property type="project" value="UniProtKB-SubCell"/>
</dbReference>
<dbReference type="CDD" id="cd18808">
    <property type="entry name" value="SF1_C_Upf1"/>
    <property type="match status" value="1"/>
</dbReference>
<dbReference type="InterPro" id="IPR050534">
    <property type="entry name" value="Coronavir_polyprotein_1ab"/>
</dbReference>
<keyword evidence="26" id="KW-1185">Reference proteome</keyword>
<dbReference type="Gene3D" id="3.40.50.300">
    <property type="entry name" value="P-loop containing nucleotide triphosphate hydrolases"/>
    <property type="match status" value="2"/>
</dbReference>
<dbReference type="EC" id="3.6.4.12" evidence="4"/>
<evidence type="ECO:0000256" key="17">
    <source>
        <dbReference type="ARBA" id="ARBA00023204"/>
    </source>
</evidence>
<keyword evidence="10" id="KW-0227">DNA damage</keyword>
<dbReference type="Pfam" id="PF08696">
    <property type="entry name" value="Dna2"/>
    <property type="match status" value="1"/>
</dbReference>
<keyword evidence="12" id="KW-0347">Helicase</keyword>
<gene>
    <name evidence="25" type="ORF">WR25_07478</name>
</gene>
<keyword evidence="17" id="KW-0234">DNA repair</keyword>
<keyword evidence="5" id="KW-0004">4Fe-4S</keyword>
<dbReference type="OrthoDB" id="5871723at2759"/>
<feature type="region of interest" description="Disordered" evidence="21">
    <location>
        <begin position="1"/>
        <end position="115"/>
    </location>
</feature>
<evidence type="ECO:0000256" key="18">
    <source>
        <dbReference type="ARBA" id="ARBA00023242"/>
    </source>
</evidence>
<dbReference type="Pfam" id="PF13086">
    <property type="entry name" value="AAA_11"/>
    <property type="match status" value="2"/>
</dbReference>
<feature type="domain" description="DNA2/NAM7 helicase-like C-terminal" evidence="24">
    <location>
        <begin position="870"/>
        <end position="1068"/>
    </location>
</feature>
<dbReference type="EMBL" id="LIAE01006486">
    <property type="protein sequence ID" value="PAV88893.1"/>
    <property type="molecule type" value="Genomic_DNA"/>
</dbReference>
<keyword evidence="13" id="KW-0067">ATP-binding</keyword>
<keyword evidence="16" id="KW-0238">DNA-binding</keyword>
<evidence type="ECO:0000256" key="2">
    <source>
        <dbReference type="ARBA" id="ARBA00004123"/>
    </source>
</evidence>
<dbReference type="InterPro" id="IPR011604">
    <property type="entry name" value="PDDEXK-like_dom_sf"/>
</dbReference>
<dbReference type="Pfam" id="PF13087">
    <property type="entry name" value="AAA_12"/>
    <property type="match status" value="1"/>
</dbReference>
<dbReference type="STRING" id="2018661.A0A2A2LRP8"/>
<evidence type="ECO:0000256" key="7">
    <source>
        <dbReference type="ARBA" id="ARBA00022722"/>
    </source>
</evidence>
<dbReference type="InterPro" id="IPR047187">
    <property type="entry name" value="SF1_C_Upf1"/>
</dbReference>
<organism evidence="25 26">
    <name type="scientific">Diploscapter pachys</name>
    <dbReference type="NCBI Taxonomy" id="2018661"/>
    <lineage>
        <taxon>Eukaryota</taxon>
        <taxon>Metazoa</taxon>
        <taxon>Ecdysozoa</taxon>
        <taxon>Nematoda</taxon>
        <taxon>Chromadorea</taxon>
        <taxon>Rhabditida</taxon>
        <taxon>Rhabditina</taxon>
        <taxon>Rhabditomorpha</taxon>
        <taxon>Rhabditoidea</taxon>
        <taxon>Rhabditidae</taxon>
        <taxon>Diploscapter</taxon>
    </lineage>
</organism>
<comment type="subcellular location">
    <subcellularLocation>
        <location evidence="2">Nucleus</location>
    </subcellularLocation>
</comment>
<dbReference type="InterPro" id="IPR027417">
    <property type="entry name" value="P-loop_NTPase"/>
</dbReference>
<dbReference type="GO" id="GO:0016887">
    <property type="term" value="F:ATP hydrolysis activity"/>
    <property type="evidence" value="ECO:0007669"/>
    <property type="project" value="RHEA"/>
</dbReference>
<keyword evidence="6" id="KW-0235">DNA replication</keyword>
<evidence type="ECO:0000256" key="4">
    <source>
        <dbReference type="ARBA" id="ARBA00012551"/>
    </source>
</evidence>
<reference evidence="25 26" key="1">
    <citation type="journal article" date="2017" name="Curr. Biol.">
        <title>Genome architecture and evolution of a unichromosomal asexual nematode.</title>
        <authorList>
            <person name="Fradin H."/>
            <person name="Zegar C."/>
            <person name="Gutwein M."/>
            <person name="Lucas J."/>
            <person name="Kovtun M."/>
            <person name="Corcoran D."/>
            <person name="Baugh L.R."/>
            <person name="Kiontke K."/>
            <person name="Gunsalus K."/>
            <person name="Fitch D.H."/>
            <person name="Piano F."/>
        </authorList>
    </citation>
    <scope>NUCLEOTIDE SEQUENCE [LARGE SCALE GENOMIC DNA]</scope>
    <source>
        <strain evidence="25">PF1309</strain>
    </source>
</reference>
<keyword evidence="11" id="KW-0378">Hydrolase</keyword>
<feature type="domain" description="DNA2/NAM7 helicase helicase" evidence="23">
    <location>
        <begin position="790"/>
        <end position="863"/>
    </location>
</feature>
<evidence type="ECO:0000256" key="20">
    <source>
        <dbReference type="ARBA" id="ARBA00047995"/>
    </source>
</evidence>
<accession>A0A2A2LRP8</accession>
<comment type="catalytic activity">
    <reaction evidence="20">
        <text>ATP + H2O = ADP + phosphate + H(+)</text>
        <dbReference type="Rhea" id="RHEA:13065"/>
        <dbReference type="ChEBI" id="CHEBI:15377"/>
        <dbReference type="ChEBI" id="CHEBI:15378"/>
        <dbReference type="ChEBI" id="CHEBI:30616"/>
        <dbReference type="ChEBI" id="CHEBI:43474"/>
        <dbReference type="ChEBI" id="CHEBI:456216"/>
        <dbReference type="EC" id="3.6.4.12"/>
    </reaction>
</comment>
<dbReference type="GO" id="GO:0006260">
    <property type="term" value="P:DNA replication"/>
    <property type="evidence" value="ECO:0007669"/>
    <property type="project" value="UniProtKB-KW"/>
</dbReference>
<name>A0A2A2LRP8_9BILA</name>
<dbReference type="GO" id="GO:0004518">
    <property type="term" value="F:nuclease activity"/>
    <property type="evidence" value="ECO:0007669"/>
    <property type="project" value="UniProtKB-KW"/>
</dbReference>
<dbReference type="GO" id="GO:0051539">
    <property type="term" value="F:4 iron, 4 sulfur cluster binding"/>
    <property type="evidence" value="ECO:0007669"/>
    <property type="project" value="UniProtKB-KW"/>
</dbReference>
<evidence type="ECO:0000259" key="23">
    <source>
        <dbReference type="Pfam" id="PF13086"/>
    </source>
</evidence>
<keyword evidence="7" id="KW-0540">Nuclease</keyword>
<comment type="cofactor">
    <cofactor evidence="1">
        <name>[4Fe-4S] cluster</name>
        <dbReference type="ChEBI" id="CHEBI:49883"/>
    </cofactor>
</comment>
<dbReference type="GO" id="GO:0043139">
    <property type="term" value="F:5'-3' DNA helicase activity"/>
    <property type="evidence" value="ECO:0007669"/>
    <property type="project" value="TreeGrafter"/>
</dbReference>
<evidence type="ECO:0000256" key="6">
    <source>
        <dbReference type="ARBA" id="ARBA00022705"/>
    </source>
</evidence>
<comment type="caution">
    <text evidence="25">The sequence shown here is derived from an EMBL/GenBank/DDBJ whole genome shotgun (WGS) entry which is preliminary data.</text>
</comment>
<dbReference type="GO" id="GO:0046872">
    <property type="term" value="F:metal ion binding"/>
    <property type="evidence" value="ECO:0007669"/>
    <property type="project" value="UniProtKB-KW"/>
</dbReference>
<sequence length="1104" mass="124531">MSENDGGETETSLNRKRKALEPLENSLDDSFEQEVTIISRNSIGGEAEETGNGIFGKRSNKIFVTNDDYSDWENDEPQKSSTTQSKNFSPTSTPEKRAKKIQIEPVSSTESHLHQPAVSQLLDTISSATVTLQVKQNNIQNGNHLVCEDANGQERLVYLDSSWSCTMVRENSIIRLVNVPTWQEHDFFVSNDCGGLLVANPDTLMSSSNVSNSYFCARKTILRDRFHGMCDASKPLLIGIVVHELVQWAVLHAKELQVTKEILLEYWRGTICPTVVYSMTQLMITPSDFETELMPYVETFQNITGWFMKCIPSCDDPENLVPLPTASKCIGIHDIEENFWEPKYGLKGKIDITMKVESPEGEIFFEGMELKTGKVATSIEHNAQVMLYSLMLESRYGGPPRGGSLVYLKEQKGVPVEMQPTNMKYVIQRRNELAHYASDIGGQDLPPPRDDPHFCPRCECAMPCMLYQQVVEKGRQSKKDMFALAQQMTGHLKPVHFEYFKRWTTWLFEEWKTEAMDARPQSSLWNTTKEERESQHCCIHSLRIEKQVPLGDGNLAVTFMRDTPFSHRVFDVGDYCVVSHSTSYAVRTGAILEINQNSLTLKFGTKLDDSIEYFVDKYCSSSLQASSLGGVVMIMQNDERATKLRHLIVDLQPPQKIYFVKQFPTLVHEIIQQTELNAHQKRAILACIYTMDYAIIEGLPGAGKTTVIAVLLACLIALGRTALLVSYTHSAVDNVLLKAKKLTNPRNLLRLTRGSLKDEQSKELTLAGQMEKREDPMGHEFMTKADQDYVKMNEILTTTPIIACTCHHISRDSLFATRNTFDLTIVDEASMIVEPLLIPALCLSNRFVLVGDTKQLCPLVQSENAKEGMSISLMEKLSLAHPDAVYSLVMQYRMNRQLAVLPSKMFYSNRLVCANSTVSAQSLNTYFTQEAELSEKLSSIISGSLEDSRVFVSVEKNELKDKCHMLNSAEAHCIANICDALIKRGLPPDAIGVMCTYRRQIEVVSQNVNKAIEVSTVDTFQGRDKPVMILSLVWNSNCRKRCELLLEDRRVNVALTRAKTKLILVGSHSSMMHIGPMKATLTDCEEKWKVIEWSEEESHHTQNT</sequence>
<keyword evidence="8" id="KW-0479">Metal-binding</keyword>
<evidence type="ECO:0000256" key="11">
    <source>
        <dbReference type="ARBA" id="ARBA00022801"/>
    </source>
</evidence>
<evidence type="ECO:0000313" key="26">
    <source>
        <dbReference type="Proteomes" id="UP000218231"/>
    </source>
</evidence>
<evidence type="ECO:0000256" key="13">
    <source>
        <dbReference type="ARBA" id="ARBA00022840"/>
    </source>
</evidence>
<feature type="domain" description="DNA replication factor Dna2 N-terminal" evidence="22">
    <location>
        <begin position="149"/>
        <end position="356"/>
    </location>
</feature>
<dbReference type="InterPro" id="IPR041679">
    <property type="entry name" value="DNA2/NAM7-like_C"/>
</dbReference>
<evidence type="ECO:0000256" key="10">
    <source>
        <dbReference type="ARBA" id="ARBA00022763"/>
    </source>
</evidence>